<dbReference type="Pfam" id="PF03693">
    <property type="entry name" value="ParD_antitoxin"/>
    <property type="match status" value="1"/>
</dbReference>
<comment type="caution">
    <text evidence="1">The sequence shown here is derived from an EMBL/GenBank/DDBJ whole genome shotgun (WGS) entry which is preliminary data.</text>
</comment>
<sequence length="94" mass="11097">MFKIMSIVLTPEQEQFIRDQMARGRFKSPDEVLAQAFKLLQEKYQEYESWIEVTRQQVDEAAAELDRGEGIPLETVMEQLQNKFQQAKGLRELF</sequence>
<dbReference type="InterPro" id="IPR022789">
    <property type="entry name" value="ParD"/>
</dbReference>
<dbReference type="EMBL" id="JBHFNR010000286">
    <property type="protein sequence ID" value="MFB2898292.1"/>
    <property type="molecule type" value="Genomic_DNA"/>
</dbReference>
<accession>A0ABV4Y4R1</accession>
<dbReference type="RefSeq" id="WP_413267892.1">
    <property type="nucleotide sequence ID" value="NZ_JBHFNR010000286.1"/>
</dbReference>
<keyword evidence="2" id="KW-1185">Reference proteome</keyword>
<name>A0ABV4Y4R1_9CYAN</name>
<gene>
    <name evidence="1" type="ORF">ACE1CI_35695</name>
</gene>
<dbReference type="Gene3D" id="6.10.10.120">
    <property type="entry name" value="Antitoxin ParD1-like"/>
    <property type="match status" value="1"/>
</dbReference>
<evidence type="ECO:0000313" key="2">
    <source>
        <dbReference type="Proteomes" id="UP001576784"/>
    </source>
</evidence>
<dbReference type="InterPro" id="IPR038296">
    <property type="entry name" value="ParD_sf"/>
</dbReference>
<reference evidence="1 2" key="1">
    <citation type="submission" date="2024-09" db="EMBL/GenBank/DDBJ databases">
        <title>Floridaenema gen nov. (Aerosakkonemataceae, Aerosakkonematales ord. nov., Cyanobacteria) from benthic tropical and subtropical fresh waters, with the description of four new species.</title>
        <authorList>
            <person name="Moretto J.A."/>
            <person name="Berthold D.E."/>
            <person name="Lefler F.W."/>
            <person name="Huang I.-S."/>
            <person name="Laughinghouse H. IV."/>
        </authorList>
    </citation>
    <scope>NUCLEOTIDE SEQUENCE [LARGE SCALE GENOMIC DNA]</scope>
    <source>
        <strain evidence="1 2">BLCC-F50</strain>
    </source>
</reference>
<proteinExistence type="predicted"/>
<dbReference type="Proteomes" id="UP001576784">
    <property type="component" value="Unassembled WGS sequence"/>
</dbReference>
<organism evidence="1 2">
    <name type="scientific">Floridaenema flaviceps BLCC-F50</name>
    <dbReference type="NCBI Taxonomy" id="3153642"/>
    <lineage>
        <taxon>Bacteria</taxon>
        <taxon>Bacillati</taxon>
        <taxon>Cyanobacteriota</taxon>
        <taxon>Cyanophyceae</taxon>
        <taxon>Oscillatoriophycideae</taxon>
        <taxon>Aerosakkonematales</taxon>
        <taxon>Aerosakkonemataceae</taxon>
        <taxon>Floridanema</taxon>
        <taxon>Floridanema flaviceps</taxon>
    </lineage>
</organism>
<evidence type="ECO:0000313" key="1">
    <source>
        <dbReference type="EMBL" id="MFB2898292.1"/>
    </source>
</evidence>
<protein>
    <submittedName>
        <fullName evidence="1">Type II toxin-antitoxin system ParD family antitoxin</fullName>
    </submittedName>
</protein>